<dbReference type="EC" id="2.7.13.3" evidence="2"/>
<name>A0A1H4DSD6_9FLAO</name>
<dbReference type="CDD" id="cd00082">
    <property type="entry name" value="HisKA"/>
    <property type="match status" value="1"/>
</dbReference>
<dbReference type="AlphaFoldDB" id="A0A1H4DSD6"/>
<dbReference type="InterPro" id="IPR003661">
    <property type="entry name" value="HisK_dim/P_dom"/>
</dbReference>
<keyword evidence="10" id="KW-1185">Reference proteome</keyword>
<dbReference type="PRINTS" id="PR00344">
    <property type="entry name" value="BCTRLSENSOR"/>
</dbReference>
<dbReference type="Gene3D" id="3.40.50.2300">
    <property type="match status" value="1"/>
</dbReference>
<dbReference type="EMBL" id="FNRD01000008">
    <property type="protein sequence ID" value="SEA75418.1"/>
    <property type="molecule type" value="Genomic_DNA"/>
</dbReference>
<feature type="transmembrane region" description="Helical" evidence="6">
    <location>
        <begin position="192"/>
        <end position="213"/>
    </location>
</feature>
<dbReference type="Pfam" id="PF02518">
    <property type="entry name" value="HATPase_c"/>
    <property type="match status" value="1"/>
</dbReference>
<dbReference type="Gene3D" id="1.10.287.130">
    <property type="match status" value="1"/>
</dbReference>
<dbReference type="FunFam" id="3.30.565.10:FF:000010">
    <property type="entry name" value="Sensor histidine kinase RcsC"/>
    <property type="match status" value="1"/>
</dbReference>
<feature type="transmembrane region" description="Helical" evidence="6">
    <location>
        <begin position="315"/>
        <end position="337"/>
    </location>
</feature>
<keyword evidence="9" id="KW-0808">Transferase</keyword>
<feature type="domain" description="Histidine kinase" evidence="7">
    <location>
        <begin position="428"/>
        <end position="649"/>
    </location>
</feature>
<feature type="transmembrane region" description="Helical" evidence="6">
    <location>
        <begin position="220"/>
        <end position="242"/>
    </location>
</feature>
<keyword evidence="4" id="KW-0902">Two-component regulatory system</keyword>
<dbReference type="InterPro" id="IPR011623">
    <property type="entry name" value="7TMR_DISM_rcpt_extracell_dom1"/>
</dbReference>
<dbReference type="Proteomes" id="UP000198951">
    <property type="component" value="Unassembled WGS sequence"/>
</dbReference>
<dbReference type="OrthoDB" id="9816309at2"/>
<dbReference type="SMART" id="SM00448">
    <property type="entry name" value="REC"/>
    <property type="match status" value="1"/>
</dbReference>
<dbReference type="PROSITE" id="PS50110">
    <property type="entry name" value="RESPONSE_REGULATORY"/>
    <property type="match status" value="1"/>
</dbReference>
<dbReference type="GO" id="GO:0000155">
    <property type="term" value="F:phosphorelay sensor kinase activity"/>
    <property type="evidence" value="ECO:0007669"/>
    <property type="project" value="InterPro"/>
</dbReference>
<dbReference type="STRING" id="150146.SAMN05443667_10881"/>
<dbReference type="Pfam" id="PF00512">
    <property type="entry name" value="HisKA"/>
    <property type="match status" value="1"/>
</dbReference>
<dbReference type="SUPFAM" id="SSF47384">
    <property type="entry name" value="Homodimeric domain of signal transducing histidine kinase"/>
    <property type="match status" value="1"/>
</dbReference>
<feature type="transmembrane region" description="Helical" evidence="6">
    <location>
        <begin position="248"/>
        <end position="267"/>
    </location>
</feature>
<evidence type="ECO:0000256" key="3">
    <source>
        <dbReference type="ARBA" id="ARBA00022553"/>
    </source>
</evidence>
<dbReference type="PROSITE" id="PS50109">
    <property type="entry name" value="HIS_KIN"/>
    <property type="match status" value="1"/>
</dbReference>
<evidence type="ECO:0000313" key="10">
    <source>
        <dbReference type="Proteomes" id="UP000198951"/>
    </source>
</evidence>
<dbReference type="Pfam" id="PF07695">
    <property type="entry name" value="7TMR-DISM_7TM"/>
    <property type="match status" value="1"/>
</dbReference>
<dbReference type="SUPFAM" id="SSF55874">
    <property type="entry name" value="ATPase domain of HSP90 chaperone/DNA topoisomerase II/histidine kinase"/>
    <property type="match status" value="1"/>
</dbReference>
<organism evidence="9 10">
    <name type="scientific">Flavobacterium gillisiae</name>
    <dbReference type="NCBI Taxonomy" id="150146"/>
    <lineage>
        <taxon>Bacteria</taxon>
        <taxon>Pseudomonadati</taxon>
        <taxon>Bacteroidota</taxon>
        <taxon>Flavobacteriia</taxon>
        <taxon>Flavobacteriales</taxon>
        <taxon>Flavobacteriaceae</taxon>
        <taxon>Flavobacterium</taxon>
    </lineage>
</organism>
<keyword evidence="6" id="KW-0472">Membrane</keyword>
<evidence type="ECO:0000259" key="7">
    <source>
        <dbReference type="PROSITE" id="PS50109"/>
    </source>
</evidence>
<dbReference type="InterPro" id="IPR011622">
    <property type="entry name" value="7TMR_DISM_rcpt_extracell_dom2"/>
</dbReference>
<dbReference type="Pfam" id="PF07696">
    <property type="entry name" value="7TMR-DISMED2"/>
    <property type="match status" value="1"/>
</dbReference>
<evidence type="ECO:0000256" key="4">
    <source>
        <dbReference type="ARBA" id="ARBA00023012"/>
    </source>
</evidence>
<dbReference type="RefSeq" id="WP_091090293.1">
    <property type="nucleotide sequence ID" value="NZ_FNRD01000008.1"/>
</dbReference>
<protein>
    <recommendedName>
        <fullName evidence="2">histidine kinase</fullName>
        <ecNumber evidence="2">2.7.13.3</ecNumber>
    </recommendedName>
</protein>
<feature type="domain" description="Response regulatory" evidence="8">
    <location>
        <begin position="671"/>
        <end position="791"/>
    </location>
</feature>
<feature type="transmembrane region" description="Helical" evidence="6">
    <location>
        <begin position="287"/>
        <end position="309"/>
    </location>
</feature>
<dbReference type="Pfam" id="PF00072">
    <property type="entry name" value="Response_reg"/>
    <property type="match status" value="1"/>
</dbReference>
<dbReference type="InterPro" id="IPR005467">
    <property type="entry name" value="His_kinase_dom"/>
</dbReference>
<evidence type="ECO:0000259" key="8">
    <source>
        <dbReference type="PROSITE" id="PS50110"/>
    </source>
</evidence>
<dbReference type="InterPro" id="IPR003594">
    <property type="entry name" value="HATPase_dom"/>
</dbReference>
<dbReference type="InterPro" id="IPR004358">
    <property type="entry name" value="Sig_transdc_His_kin-like_C"/>
</dbReference>
<dbReference type="Gene3D" id="2.60.40.2380">
    <property type="match status" value="1"/>
</dbReference>
<dbReference type="SMART" id="SM00388">
    <property type="entry name" value="HisKA"/>
    <property type="match status" value="1"/>
</dbReference>
<dbReference type="InterPro" id="IPR036097">
    <property type="entry name" value="HisK_dim/P_sf"/>
</dbReference>
<keyword evidence="6" id="KW-0812">Transmembrane</keyword>
<keyword evidence="3 5" id="KW-0597">Phosphoprotein</keyword>
<evidence type="ECO:0000256" key="2">
    <source>
        <dbReference type="ARBA" id="ARBA00012438"/>
    </source>
</evidence>
<dbReference type="SMART" id="SM00387">
    <property type="entry name" value="HATPase_c"/>
    <property type="match status" value="1"/>
</dbReference>
<dbReference type="SUPFAM" id="SSF52172">
    <property type="entry name" value="CheY-like"/>
    <property type="match status" value="1"/>
</dbReference>
<dbReference type="Gene3D" id="3.30.565.10">
    <property type="entry name" value="Histidine kinase-like ATPase, C-terminal domain"/>
    <property type="match status" value="1"/>
</dbReference>
<accession>A0A1H4DSD6</accession>
<evidence type="ECO:0000256" key="6">
    <source>
        <dbReference type="SAM" id="Phobius"/>
    </source>
</evidence>
<feature type="modified residue" description="4-aspartylphosphate" evidence="5">
    <location>
        <position position="721"/>
    </location>
</feature>
<feature type="transmembrane region" description="Helical" evidence="6">
    <location>
        <begin position="344"/>
        <end position="368"/>
    </location>
</feature>
<reference evidence="10" key="1">
    <citation type="submission" date="2016-10" db="EMBL/GenBank/DDBJ databases">
        <authorList>
            <person name="Varghese N."/>
            <person name="Submissions S."/>
        </authorList>
    </citation>
    <scope>NUCLEOTIDE SEQUENCE [LARGE SCALE GENOMIC DNA]</scope>
    <source>
        <strain evidence="10">DSM 22376</strain>
    </source>
</reference>
<dbReference type="PANTHER" id="PTHR45339">
    <property type="entry name" value="HYBRID SIGNAL TRANSDUCTION HISTIDINE KINASE J"/>
    <property type="match status" value="1"/>
</dbReference>
<sequence>MKKYTTTSNAFIIFFFMFIFSNTYSQYVFQADTLPEEISLHKYTTIADVGKKELNIQYIMSHYDALNPRALKTENDDLGFTQNNFWAKLTLQNPTDSDLHYYLETALPITDLVELYTIDEVSGEITKAVSGDVLAFSKRAYDNRRTIFKIDIQSKSNLKLFLHLKSDGEVLKIPLILRTADNFIQKISFEQLVFGFFYGILAIVAVIYFFFFYALGKITFLYYSLYVVFVGLLQFALDGFFYEFVTPFGGWFSNYSVLFIAIIAVFLSGKYSEVFLKIKKYSRTIYILFNVAYVLLFTLLACVILFPSLLLLCYILVNVLTLVFLVLIVYSIIYLYYNRKPVDSFFSAGILFLIVGFSVFILHNFGLLPSNFLTQNSSKLGTGVEVIFLSLSMSNLIRSLKNEKNELNRIALVRSEEMNDLKTYFLSNISHELRTPLNAIMNLIDSVSNEVEDEKIRKNCQVIKYSSHSLLSSVNDILDFSKIEKKEMKLEKVTFTPGKILEGLKKNADIRARDKGLDFQFSISNDMPAVIKGDETRLVQVVNNVLSNAIKFTSEGFVNFNVSVLMKEDNKVRLILKVSDSGVGIPKEKMDSIFDSFSQNNIDNKRKFGGLGLGLFIVKTLVDMQDGTIKMESRVGEGTSCEISIDYDIIESKRIEVVSAEPAVYDLGGKTILVVEDNAMNQMVIKMITKKWLNTTVLYANNGQEGLDVLKENKIDIVLMDLQMPVMDGYEATIAIRNGEVGIENANIPIIAVTADVMESTKSRVSEIGMNHYLSKPIKKEALYDIVKELA</sequence>
<proteinExistence type="predicted"/>
<dbReference type="PANTHER" id="PTHR45339:SF1">
    <property type="entry name" value="HYBRID SIGNAL TRANSDUCTION HISTIDINE KINASE J"/>
    <property type="match status" value="1"/>
</dbReference>
<dbReference type="CDD" id="cd17546">
    <property type="entry name" value="REC_hyHK_CKI1_RcsC-like"/>
    <property type="match status" value="1"/>
</dbReference>
<keyword evidence="6" id="KW-1133">Transmembrane helix</keyword>
<dbReference type="InterPro" id="IPR036890">
    <property type="entry name" value="HATPase_C_sf"/>
</dbReference>
<comment type="catalytic activity">
    <reaction evidence="1">
        <text>ATP + protein L-histidine = ADP + protein N-phospho-L-histidine.</text>
        <dbReference type="EC" id="2.7.13.3"/>
    </reaction>
</comment>
<evidence type="ECO:0000256" key="1">
    <source>
        <dbReference type="ARBA" id="ARBA00000085"/>
    </source>
</evidence>
<evidence type="ECO:0000313" key="9">
    <source>
        <dbReference type="EMBL" id="SEA75418.1"/>
    </source>
</evidence>
<dbReference type="InterPro" id="IPR001789">
    <property type="entry name" value="Sig_transdc_resp-reg_receiver"/>
</dbReference>
<evidence type="ECO:0000256" key="5">
    <source>
        <dbReference type="PROSITE-ProRule" id="PRU00169"/>
    </source>
</evidence>
<gene>
    <name evidence="9" type="ORF">SAMN05443667_10881</name>
</gene>
<dbReference type="InterPro" id="IPR011006">
    <property type="entry name" value="CheY-like_superfamily"/>
</dbReference>
<keyword evidence="9" id="KW-0418">Kinase</keyword>